<gene>
    <name evidence="1" type="ORF">LCGC14_3156280</name>
</gene>
<proteinExistence type="predicted"/>
<feature type="non-terminal residue" evidence="1">
    <location>
        <position position="144"/>
    </location>
</feature>
<comment type="caution">
    <text evidence="1">The sequence shown here is derived from an EMBL/GenBank/DDBJ whole genome shotgun (WGS) entry which is preliminary data.</text>
</comment>
<organism evidence="1">
    <name type="scientific">marine sediment metagenome</name>
    <dbReference type="NCBI Taxonomy" id="412755"/>
    <lineage>
        <taxon>unclassified sequences</taxon>
        <taxon>metagenomes</taxon>
        <taxon>ecological metagenomes</taxon>
    </lineage>
</organism>
<accession>A0A0F8YH17</accession>
<name>A0A0F8YH17_9ZZZZ</name>
<dbReference type="EMBL" id="LAZR01069629">
    <property type="protein sequence ID" value="KKK47331.1"/>
    <property type="molecule type" value="Genomic_DNA"/>
</dbReference>
<dbReference type="AlphaFoldDB" id="A0A0F8YH17"/>
<protein>
    <recommendedName>
        <fullName evidence="2">Nucleotide-diphospho-sugar transferase domain-containing protein</fullName>
    </recommendedName>
</protein>
<sequence length="144" mass="16762">MMDGLTMIKKYSISFWRTMNNIILQHWTGEMDQLGTLSSANIAKYAKKCGAKYELLRGNVFRPNLSPPCQKLYMLDKVFDEYDVVVMLDIDMFVRKGMKENIFDPSIQGIGMCTEFQENLFKGLCRRQPQLTNSRYPYWGGAIY</sequence>
<evidence type="ECO:0008006" key="2">
    <source>
        <dbReference type="Google" id="ProtNLM"/>
    </source>
</evidence>
<reference evidence="1" key="1">
    <citation type="journal article" date="2015" name="Nature">
        <title>Complex archaea that bridge the gap between prokaryotes and eukaryotes.</title>
        <authorList>
            <person name="Spang A."/>
            <person name="Saw J.H."/>
            <person name="Jorgensen S.L."/>
            <person name="Zaremba-Niedzwiedzka K."/>
            <person name="Martijn J."/>
            <person name="Lind A.E."/>
            <person name="van Eijk R."/>
            <person name="Schleper C."/>
            <person name="Guy L."/>
            <person name="Ettema T.J."/>
        </authorList>
    </citation>
    <scope>NUCLEOTIDE SEQUENCE</scope>
</reference>
<evidence type="ECO:0000313" key="1">
    <source>
        <dbReference type="EMBL" id="KKK47331.1"/>
    </source>
</evidence>